<dbReference type="Proteomes" id="UP000006727">
    <property type="component" value="Chromosome 12"/>
</dbReference>
<evidence type="ECO:0000313" key="1">
    <source>
        <dbReference type="EMBL" id="PNR43391.1"/>
    </source>
</evidence>
<dbReference type="EMBL" id="ABEU02000012">
    <property type="protein sequence ID" value="PNR43391.1"/>
    <property type="molecule type" value="Genomic_DNA"/>
</dbReference>
<dbReference type="EnsemblPlants" id="Pp3c12_3800V3.1">
    <property type="protein sequence ID" value="Pp3c12_3800V3.1"/>
    <property type="gene ID" value="Pp3c12_3800"/>
</dbReference>
<proteinExistence type="predicted"/>
<evidence type="ECO:0000313" key="3">
    <source>
        <dbReference type="Proteomes" id="UP000006727"/>
    </source>
</evidence>
<protein>
    <submittedName>
        <fullName evidence="1 2">Uncharacterized protein</fullName>
    </submittedName>
</protein>
<evidence type="ECO:0000313" key="2">
    <source>
        <dbReference type="EnsemblPlants" id="Pp3c12_3800V3.1"/>
    </source>
</evidence>
<accession>A0A2K1JPE8</accession>
<dbReference type="PaxDb" id="3218-PP1S246_137V6.1"/>
<gene>
    <name evidence="1" type="ORF">PHYPA_015771</name>
</gene>
<keyword evidence="3" id="KW-1185">Reference proteome</keyword>
<dbReference type="AlphaFoldDB" id="A0A2K1JPE8"/>
<sequence length="74" mass="8779">MGDVHDSKTRGYKDMELIRSWQSVFGVTQVQLHKQSYQRTWPSLIAQNLSQDKQHRKPLGMRDDELVQLLIFHK</sequence>
<reference evidence="1 3" key="1">
    <citation type="journal article" date="2008" name="Science">
        <title>The Physcomitrella genome reveals evolutionary insights into the conquest of land by plants.</title>
        <authorList>
            <person name="Rensing S."/>
            <person name="Lang D."/>
            <person name="Zimmer A."/>
            <person name="Terry A."/>
            <person name="Salamov A."/>
            <person name="Shapiro H."/>
            <person name="Nishiyama T."/>
            <person name="Perroud P.-F."/>
            <person name="Lindquist E."/>
            <person name="Kamisugi Y."/>
            <person name="Tanahashi T."/>
            <person name="Sakakibara K."/>
            <person name="Fujita T."/>
            <person name="Oishi K."/>
            <person name="Shin-I T."/>
            <person name="Kuroki Y."/>
            <person name="Toyoda A."/>
            <person name="Suzuki Y."/>
            <person name="Hashimoto A."/>
            <person name="Yamaguchi K."/>
            <person name="Sugano A."/>
            <person name="Kohara Y."/>
            <person name="Fujiyama A."/>
            <person name="Anterola A."/>
            <person name="Aoki S."/>
            <person name="Ashton N."/>
            <person name="Barbazuk W.B."/>
            <person name="Barker E."/>
            <person name="Bennetzen J."/>
            <person name="Bezanilla M."/>
            <person name="Blankenship R."/>
            <person name="Cho S.H."/>
            <person name="Dutcher S."/>
            <person name="Estelle M."/>
            <person name="Fawcett J.A."/>
            <person name="Gundlach H."/>
            <person name="Hanada K."/>
            <person name="Heyl A."/>
            <person name="Hicks K.A."/>
            <person name="Hugh J."/>
            <person name="Lohr M."/>
            <person name="Mayer K."/>
            <person name="Melkozernov A."/>
            <person name="Murata T."/>
            <person name="Nelson D."/>
            <person name="Pils B."/>
            <person name="Prigge M."/>
            <person name="Reiss B."/>
            <person name="Renner T."/>
            <person name="Rombauts S."/>
            <person name="Rushton P."/>
            <person name="Sanderfoot A."/>
            <person name="Schween G."/>
            <person name="Shiu S.-H."/>
            <person name="Stueber K."/>
            <person name="Theodoulou F.L."/>
            <person name="Tu H."/>
            <person name="Van de Peer Y."/>
            <person name="Verrier P.J."/>
            <person name="Waters E."/>
            <person name="Wood A."/>
            <person name="Yang L."/>
            <person name="Cove D."/>
            <person name="Cuming A."/>
            <person name="Hasebe M."/>
            <person name="Lucas S."/>
            <person name="Mishler D.B."/>
            <person name="Reski R."/>
            <person name="Grigoriev I."/>
            <person name="Quatrano R.S."/>
            <person name="Boore J.L."/>
        </authorList>
    </citation>
    <scope>NUCLEOTIDE SEQUENCE [LARGE SCALE GENOMIC DNA]</scope>
    <source>
        <strain evidence="2 3">cv. Gransden 2004</strain>
    </source>
</reference>
<dbReference type="Gramene" id="Pp3c12_3800V3.1">
    <property type="protein sequence ID" value="Pp3c12_3800V3.1"/>
    <property type="gene ID" value="Pp3c12_3800"/>
</dbReference>
<name>A0A2K1JPE8_PHYPA</name>
<dbReference type="InParanoid" id="A0A2K1JPE8"/>
<organism evidence="1">
    <name type="scientific">Physcomitrium patens</name>
    <name type="common">Spreading-leaved earth moss</name>
    <name type="synonym">Physcomitrella patens</name>
    <dbReference type="NCBI Taxonomy" id="3218"/>
    <lineage>
        <taxon>Eukaryota</taxon>
        <taxon>Viridiplantae</taxon>
        <taxon>Streptophyta</taxon>
        <taxon>Embryophyta</taxon>
        <taxon>Bryophyta</taxon>
        <taxon>Bryophytina</taxon>
        <taxon>Bryopsida</taxon>
        <taxon>Funariidae</taxon>
        <taxon>Funariales</taxon>
        <taxon>Funariaceae</taxon>
        <taxon>Physcomitrium</taxon>
    </lineage>
</organism>
<reference evidence="1 3" key="2">
    <citation type="journal article" date="2018" name="Plant J.">
        <title>The Physcomitrella patens chromosome-scale assembly reveals moss genome structure and evolution.</title>
        <authorList>
            <person name="Lang D."/>
            <person name="Ullrich K.K."/>
            <person name="Murat F."/>
            <person name="Fuchs J."/>
            <person name="Jenkins J."/>
            <person name="Haas F.B."/>
            <person name="Piednoel M."/>
            <person name="Gundlach H."/>
            <person name="Van Bel M."/>
            <person name="Meyberg R."/>
            <person name="Vives C."/>
            <person name="Morata J."/>
            <person name="Symeonidi A."/>
            <person name="Hiss M."/>
            <person name="Muchero W."/>
            <person name="Kamisugi Y."/>
            <person name="Saleh O."/>
            <person name="Blanc G."/>
            <person name="Decker E.L."/>
            <person name="van Gessel N."/>
            <person name="Grimwood J."/>
            <person name="Hayes R.D."/>
            <person name="Graham S.W."/>
            <person name="Gunter L.E."/>
            <person name="McDaniel S.F."/>
            <person name="Hoernstein S.N.W."/>
            <person name="Larsson A."/>
            <person name="Li F.W."/>
            <person name="Perroud P.F."/>
            <person name="Phillips J."/>
            <person name="Ranjan P."/>
            <person name="Rokshar D.S."/>
            <person name="Rothfels C.J."/>
            <person name="Schneider L."/>
            <person name="Shu S."/>
            <person name="Stevenson D.W."/>
            <person name="Thummler F."/>
            <person name="Tillich M."/>
            <person name="Villarreal Aguilar J.C."/>
            <person name="Widiez T."/>
            <person name="Wong G.K."/>
            <person name="Wymore A."/>
            <person name="Zhang Y."/>
            <person name="Zimmer A.D."/>
            <person name="Quatrano R.S."/>
            <person name="Mayer K.F.X."/>
            <person name="Goodstein D."/>
            <person name="Casacuberta J.M."/>
            <person name="Vandepoele K."/>
            <person name="Reski R."/>
            <person name="Cuming A.C."/>
            <person name="Tuskan G.A."/>
            <person name="Maumus F."/>
            <person name="Salse J."/>
            <person name="Schmutz J."/>
            <person name="Rensing S.A."/>
        </authorList>
    </citation>
    <scope>NUCLEOTIDE SEQUENCE [LARGE SCALE GENOMIC DNA]</scope>
    <source>
        <strain evidence="2 3">cv. Gransden 2004</strain>
    </source>
</reference>
<reference evidence="2" key="3">
    <citation type="submission" date="2020-12" db="UniProtKB">
        <authorList>
            <consortium name="EnsemblPlants"/>
        </authorList>
    </citation>
    <scope>IDENTIFICATION</scope>
</reference>